<dbReference type="FunFam" id="3.40.50.2000:FF:000064">
    <property type="entry name" value="Glycosyltransferase"/>
    <property type="match status" value="1"/>
</dbReference>
<proteinExistence type="inferred from homology"/>
<organism evidence="8">
    <name type="scientific">Linum usitatissimum</name>
    <name type="common">Flax</name>
    <name type="synonym">Linum humile</name>
    <dbReference type="NCBI Taxonomy" id="4006"/>
    <lineage>
        <taxon>Eukaryota</taxon>
        <taxon>Viridiplantae</taxon>
        <taxon>Streptophyta</taxon>
        <taxon>Embryophyta</taxon>
        <taxon>Tracheophyta</taxon>
        <taxon>Spermatophyta</taxon>
        <taxon>Magnoliopsida</taxon>
        <taxon>eudicotyledons</taxon>
        <taxon>Gunneridae</taxon>
        <taxon>Pentapetalae</taxon>
        <taxon>rosids</taxon>
        <taxon>fabids</taxon>
        <taxon>Malpighiales</taxon>
        <taxon>Linaceae</taxon>
        <taxon>Linum</taxon>
    </lineage>
</organism>
<evidence type="ECO:0000256" key="6">
    <source>
        <dbReference type="RuleBase" id="RU003718"/>
    </source>
</evidence>
<dbReference type="InterPro" id="IPR035595">
    <property type="entry name" value="UDP_glycos_trans_CS"/>
</dbReference>
<evidence type="ECO:0000256" key="5">
    <source>
        <dbReference type="ARBA" id="ARBA00047606"/>
    </source>
</evidence>
<keyword evidence="4 6" id="KW-0808">Transferase</keyword>
<dbReference type="EMBL" id="JN088407">
    <property type="protein sequence ID" value="AFJ53034.1"/>
    <property type="molecule type" value="Genomic_DNA"/>
</dbReference>
<dbReference type="SUPFAM" id="SSF53756">
    <property type="entry name" value="UDP-Glycosyltransferase/glycogen phosphorylase"/>
    <property type="match status" value="1"/>
</dbReference>
<name>I2BHD8_LINUS</name>
<evidence type="ECO:0000313" key="8">
    <source>
        <dbReference type="EMBL" id="AFJ53034.1"/>
    </source>
</evidence>
<comment type="similarity">
    <text evidence="2 6">Belongs to the UDP-glycosyltransferase family.</text>
</comment>
<dbReference type="InterPro" id="IPR002213">
    <property type="entry name" value="UDP_glucos_trans"/>
</dbReference>
<dbReference type="EC" id="2.4.1.-" evidence="7"/>
<dbReference type="UniPathway" id="UPA00009"/>
<comment type="pathway">
    <text evidence="1">Pigment biosynthesis; anthocyanin biosynthesis.</text>
</comment>
<sequence length="489" mass="54088">MASDQTHIVLFPFMAQGHIIPFLALAHHIEQRTNQRTTSITLINTQLNVKKLRSSLPPTSTINLLEIPFESSDHQGLPPGTENTDVLPYPLIIRLLQASTTLRPAFKSLVVDIAGAARDRVCIIADIFFGWTAPVAKEIGAFHVIFSGSGGFGWACYYSIWLSLPHRNCDEETKGEYFRLEDFHEASRFHKTQLPTSILEADGSDPWSLFQRENLTAWRDSDGILFNTVEEFDSIGLCYFRRKLGIPAWAIGPVLLNRNRSNSGSGISSNSCKAWLDTKPEKSVLYVSFGSQNTINPSQMMQLGKALASSKINFIWAVRPPIGFDINSEFQPQEWLPAKFEENTSGRGMLIEKWAPQFEILSHKATGGFLSHCGWNSVLESLSCGVPMIGWAMAGEQFFNVKFLEENLGVCVELARGKSCEVKCEEIVEKIEAVMSGGEIRRKALEVKEMMRNAVSDGGDGGRKGSSLIAVDEFLTAAITSTKATAADV</sequence>
<dbReference type="Pfam" id="PF00201">
    <property type="entry name" value="UDPGT"/>
    <property type="match status" value="1"/>
</dbReference>
<evidence type="ECO:0000256" key="3">
    <source>
        <dbReference type="ARBA" id="ARBA00022676"/>
    </source>
</evidence>
<gene>
    <name evidence="8" type="primary">UGT92A3</name>
</gene>
<keyword evidence="3 6" id="KW-0328">Glycosyltransferase</keyword>
<reference evidence="8" key="1">
    <citation type="journal article" date="2012" name="BMC Genomics">
        <title>Phylogenomic analysis of UDP glycosyltransferase 1 multigene family in Linum usitatissimum identified genes with varied expression patterns.</title>
        <authorList>
            <person name="Barvkar V.T."/>
            <person name="Pardeshi V.C."/>
            <person name="Kale S.M."/>
            <person name="Kadoo N.Y."/>
            <person name="Gupta V.S."/>
        </authorList>
    </citation>
    <scope>NUCLEOTIDE SEQUENCE</scope>
</reference>
<evidence type="ECO:0000256" key="4">
    <source>
        <dbReference type="ARBA" id="ARBA00022679"/>
    </source>
</evidence>
<evidence type="ECO:0000256" key="1">
    <source>
        <dbReference type="ARBA" id="ARBA00004935"/>
    </source>
</evidence>
<protein>
    <recommendedName>
        <fullName evidence="7">Glycosyltransferase</fullName>
        <ecNumber evidence="7">2.4.1.-</ecNumber>
    </recommendedName>
</protein>
<accession>I2BHD8</accession>
<comment type="catalytic activity">
    <reaction evidence="5">
        <text>an anthocyanidin + UDP-alpha-D-glucose + H(+) = an anthocyanidin 3-O-beta-D-glucoside + UDP</text>
        <dbReference type="Rhea" id="RHEA:20093"/>
        <dbReference type="ChEBI" id="CHEBI:15378"/>
        <dbReference type="ChEBI" id="CHEBI:16307"/>
        <dbReference type="ChEBI" id="CHEBI:58223"/>
        <dbReference type="ChEBI" id="CHEBI:58885"/>
        <dbReference type="ChEBI" id="CHEBI:143576"/>
        <dbReference type="EC" id="2.4.1.115"/>
    </reaction>
</comment>
<dbReference type="CDD" id="cd03784">
    <property type="entry name" value="GT1_Gtf-like"/>
    <property type="match status" value="1"/>
</dbReference>
<evidence type="ECO:0000256" key="7">
    <source>
        <dbReference type="RuleBase" id="RU362057"/>
    </source>
</evidence>
<dbReference type="Gene3D" id="3.40.50.2000">
    <property type="entry name" value="Glycogen Phosphorylase B"/>
    <property type="match status" value="2"/>
</dbReference>
<dbReference type="PANTHER" id="PTHR48047:SF61">
    <property type="entry name" value="OS04G0273600 PROTEIN"/>
    <property type="match status" value="1"/>
</dbReference>
<dbReference type="AlphaFoldDB" id="I2BHD8"/>
<dbReference type="PROSITE" id="PS00375">
    <property type="entry name" value="UDPGT"/>
    <property type="match status" value="1"/>
</dbReference>
<evidence type="ECO:0000256" key="2">
    <source>
        <dbReference type="ARBA" id="ARBA00009995"/>
    </source>
</evidence>
<dbReference type="GO" id="GO:0009718">
    <property type="term" value="P:anthocyanin-containing compound biosynthetic process"/>
    <property type="evidence" value="ECO:0007669"/>
    <property type="project" value="UniProtKB-UniPathway"/>
</dbReference>
<dbReference type="PANTHER" id="PTHR48047">
    <property type="entry name" value="GLYCOSYLTRANSFERASE"/>
    <property type="match status" value="1"/>
</dbReference>
<dbReference type="GO" id="GO:0047213">
    <property type="term" value="F:anthocyanidin 3-O-glucosyltransferase activity"/>
    <property type="evidence" value="ECO:0007669"/>
    <property type="project" value="UniProtKB-EC"/>
</dbReference>
<dbReference type="FunFam" id="3.40.50.2000:FF:000103">
    <property type="entry name" value="Glycosyltransferase"/>
    <property type="match status" value="1"/>
</dbReference>